<reference evidence="1 2" key="1">
    <citation type="submission" date="2019-05" db="EMBL/GenBank/DDBJ databases">
        <authorList>
            <person name="Lee S.D."/>
        </authorList>
    </citation>
    <scope>NUCLEOTIDE SEQUENCE [LARGE SCALE GENOMIC DNA]</scope>
    <source>
        <strain evidence="1 2">C5-26</strain>
    </source>
</reference>
<proteinExistence type="predicted"/>
<sequence length="179" mass="20394">MNGFDRPWWVVGGWAIEAATGYRRQHEDTDVSILTCDVPAFVEFMKGRWHVWNNVGGVLHPLGGRWATIDEPRSQLWLRADSASPWIVDMPLTPDADGLWTNKFLPGHVAPVESVTWTAADGIRYLLPEIVLAYKARLRRPKDEPDFEATLPVLDDQRRARLREALAALVPDHHWIGRL</sequence>
<dbReference type="Proteomes" id="UP000320244">
    <property type="component" value="Unassembled WGS sequence"/>
</dbReference>
<comment type="caution">
    <text evidence="1">The sequence shown here is derived from an EMBL/GenBank/DDBJ whole genome shotgun (WGS) entry which is preliminary data.</text>
</comment>
<dbReference type="RefSeq" id="WP_222432041.1">
    <property type="nucleotide sequence ID" value="NZ_VCQV01000007.1"/>
</dbReference>
<evidence type="ECO:0000313" key="1">
    <source>
        <dbReference type="EMBL" id="TWP37130.1"/>
    </source>
</evidence>
<protein>
    <recommendedName>
        <fullName evidence="3">Amino acid transporter</fullName>
    </recommendedName>
</protein>
<name>A0A563E3M7_9MICO</name>
<dbReference type="Gene3D" id="3.30.460.40">
    <property type="match status" value="1"/>
</dbReference>
<gene>
    <name evidence="1" type="ORF">FGL98_06840</name>
</gene>
<organism evidence="1 2">
    <name type="scientific">Leekyejoonella antrihumi</name>
    <dbReference type="NCBI Taxonomy" id="1660198"/>
    <lineage>
        <taxon>Bacteria</taxon>
        <taxon>Bacillati</taxon>
        <taxon>Actinomycetota</taxon>
        <taxon>Actinomycetes</taxon>
        <taxon>Micrococcales</taxon>
        <taxon>Dermacoccaceae</taxon>
        <taxon>Leekyejoonella</taxon>
    </lineage>
</organism>
<reference evidence="1 2" key="2">
    <citation type="submission" date="2019-08" db="EMBL/GenBank/DDBJ databases">
        <title>Jejuicoccus antrihumi gen. nov., sp. nov., a new member of the family Dermacoccaceae isolated from a cave.</title>
        <authorList>
            <person name="Schumann P."/>
            <person name="Kim I.S."/>
        </authorList>
    </citation>
    <scope>NUCLEOTIDE SEQUENCE [LARGE SCALE GENOMIC DNA]</scope>
    <source>
        <strain evidence="1 2">C5-26</strain>
    </source>
</reference>
<keyword evidence="2" id="KW-1185">Reference proteome</keyword>
<accession>A0A563E3M7</accession>
<dbReference type="EMBL" id="VCQV01000007">
    <property type="protein sequence ID" value="TWP37130.1"/>
    <property type="molecule type" value="Genomic_DNA"/>
</dbReference>
<dbReference type="AlphaFoldDB" id="A0A563E3M7"/>
<evidence type="ECO:0000313" key="2">
    <source>
        <dbReference type="Proteomes" id="UP000320244"/>
    </source>
</evidence>
<evidence type="ECO:0008006" key="3">
    <source>
        <dbReference type="Google" id="ProtNLM"/>
    </source>
</evidence>